<feature type="compositionally biased region" description="Low complexity" evidence="1">
    <location>
        <begin position="367"/>
        <end position="376"/>
    </location>
</feature>
<dbReference type="RefSeq" id="WP_163814974.1">
    <property type="nucleotide sequence ID" value="NZ_JAAGOB010000001.1"/>
</dbReference>
<proteinExistence type="predicted"/>
<gene>
    <name evidence="4" type="ORF">G1H11_00235</name>
</gene>
<accession>A0A6N9YFM6</accession>
<dbReference type="Proteomes" id="UP000469185">
    <property type="component" value="Unassembled WGS sequence"/>
</dbReference>
<feature type="domain" description="S-Me-THD N-terminal" evidence="2">
    <location>
        <begin position="7"/>
        <end position="162"/>
    </location>
</feature>
<evidence type="ECO:0000313" key="4">
    <source>
        <dbReference type="EMBL" id="NED93740.1"/>
    </source>
</evidence>
<dbReference type="InterPro" id="IPR048350">
    <property type="entry name" value="S-Me-THD-like_C"/>
</dbReference>
<dbReference type="Gene3D" id="2.40.390.10">
    <property type="entry name" value="CV3147-like"/>
    <property type="match status" value="1"/>
</dbReference>
<dbReference type="InterPro" id="IPR010318">
    <property type="entry name" value="S-Me-THD_N"/>
</dbReference>
<evidence type="ECO:0000256" key="1">
    <source>
        <dbReference type="SAM" id="MobiDB-lite"/>
    </source>
</evidence>
<dbReference type="Pfam" id="PF20906">
    <property type="entry name" value="S-Me-THD_C"/>
    <property type="match status" value="1"/>
</dbReference>
<feature type="domain" description="S-Me-THD-like C-terminal" evidence="3">
    <location>
        <begin position="167"/>
        <end position="350"/>
    </location>
</feature>
<sequence length="384" mass="38774">MDRIGADDVNDLAAGAALLGSGGGGDPHVVAPLLHRAIEAGGPVPVVTASAIPAHSLVVGVVLGGTPAALADSPPGTDAARQALRMVERHVGGQAVAVLPISVGGMNALFAPATAGELGLPCVDADGMGRTLPRLDMTLFSLAGAQASPLAVVDVTGSGVVVAARTDGETERLARTAVSALGHTAVIAAYPMTAAACTAYAALGSLSYCRELGRRALSGPSGGGVSDDLLRFSTADVLFSGQVVDVTRTSTDGRMRGAVTVEEASDDGHLMRIDFQDQYLLATRDGVPVASAPDLIALIDASAGVPLRVDAIGHGRQVEVLVVPAHERWRDPDGLALAGPRAYGFDLPYVARTPTADLPRTPPARPGAPRAGRSAGQDPEGGEP</sequence>
<comment type="caution">
    <text evidence="4">The sequence shown here is derived from an EMBL/GenBank/DDBJ whole genome shotgun (WGS) entry which is preliminary data.</text>
</comment>
<evidence type="ECO:0000313" key="5">
    <source>
        <dbReference type="Proteomes" id="UP000469185"/>
    </source>
</evidence>
<dbReference type="EMBL" id="JAAGOB010000001">
    <property type="protein sequence ID" value="NED93740.1"/>
    <property type="molecule type" value="Genomic_DNA"/>
</dbReference>
<dbReference type="SUPFAM" id="SSF160991">
    <property type="entry name" value="CV3147-like"/>
    <property type="match status" value="1"/>
</dbReference>
<reference evidence="4 5" key="1">
    <citation type="submission" date="2020-02" db="EMBL/GenBank/DDBJ databases">
        <authorList>
            <person name="Li X.-J."/>
            <person name="Feng X.-M."/>
        </authorList>
    </citation>
    <scope>NUCLEOTIDE SEQUENCE [LARGE SCALE GENOMIC DNA]</scope>
    <source>
        <strain evidence="4 5">CGMCC 4.7225</strain>
    </source>
</reference>
<organism evidence="4 5">
    <name type="scientific">Phytoactinopolyspora alkaliphila</name>
    <dbReference type="NCBI Taxonomy" id="1783498"/>
    <lineage>
        <taxon>Bacteria</taxon>
        <taxon>Bacillati</taxon>
        <taxon>Actinomycetota</taxon>
        <taxon>Actinomycetes</taxon>
        <taxon>Jiangellales</taxon>
        <taxon>Jiangellaceae</taxon>
        <taxon>Phytoactinopolyspora</taxon>
    </lineage>
</organism>
<dbReference type="InterPro" id="IPR024071">
    <property type="entry name" value="S-Me-THD_C_sf"/>
</dbReference>
<evidence type="ECO:0000259" key="2">
    <source>
        <dbReference type="Pfam" id="PF06032"/>
    </source>
</evidence>
<keyword evidence="5" id="KW-1185">Reference proteome</keyword>
<feature type="region of interest" description="Disordered" evidence="1">
    <location>
        <begin position="353"/>
        <end position="384"/>
    </location>
</feature>
<dbReference type="Gene3D" id="3.40.1610.10">
    <property type="entry name" value="CV3147-like domain"/>
    <property type="match status" value="1"/>
</dbReference>
<dbReference type="Pfam" id="PF06032">
    <property type="entry name" value="S-Me-THD_N"/>
    <property type="match status" value="1"/>
</dbReference>
<evidence type="ECO:0000259" key="3">
    <source>
        <dbReference type="Pfam" id="PF20906"/>
    </source>
</evidence>
<name>A0A6N9YFM6_9ACTN</name>
<dbReference type="AlphaFoldDB" id="A0A6N9YFM6"/>
<protein>
    <submittedName>
        <fullName evidence="4">DUF917 domain-containing protein</fullName>
    </submittedName>
</protein>
<dbReference type="InterPro" id="IPR027479">
    <property type="entry name" value="S-Me-THD_N_sf"/>
</dbReference>